<proteinExistence type="predicted"/>
<dbReference type="EMBL" id="SRKY01000001">
    <property type="protein sequence ID" value="THH39029.1"/>
    <property type="molecule type" value="Genomic_DNA"/>
</dbReference>
<keyword evidence="1" id="KW-0472">Membrane</keyword>
<evidence type="ECO:0000313" key="2">
    <source>
        <dbReference type="EMBL" id="THH39029.1"/>
    </source>
</evidence>
<dbReference type="RefSeq" id="WP_136461948.1">
    <property type="nucleotide sequence ID" value="NZ_SRKY01000001.1"/>
</dbReference>
<protein>
    <submittedName>
        <fullName evidence="2">Uncharacterized protein</fullName>
    </submittedName>
</protein>
<reference evidence="2 3" key="1">
    <citation type="submission" date="2019-04" db="EMBL/GenBank/DDBJ databases">
        <title>Shimia ponticola sp. nov., isolated from seawater.</title>
        <authorList>
            <person name="Kim Y.-O."/>
            <person name="Yoon J.-H."/>
        </authorList>
    </citation>
    <scope>NUCLEOTIDE SEQUENCE [LARGE SCALE GENOMIC DNA]</scope>
    <source>
        <strain evidence="2 3">MYP11</strain>
    </source>
</reference>
<name>A0A4S4NHA1_9RHOB</name>
<keyword evidence="1" id="KW-1133">Transmembrane helix</keyword>
<keyword evidence="3" id="KW-1185">Reference proteome</keyword>
<organism evidence="2 3">
    <name type="scientific">Aliishimia ponticola</name>
    <dbReference type="NCBI Taxonomy" id="2499833"/>
    <lineage>
        <taxon>Bacteria</taxon>
        <taxon>Pseudomonadati</taxon>
        <taxon>Pseudomonadota</taxon>
        <taxon>Alphaproteobacteria</taxon>
        <taxon>Rhodobacterales</taxon>
        <taxon>Paracoccaceae</taxon>
        <taxon>Aliishimia</taxon>
    </lineage>
</organism>
<gene>
    <name evidence="2" type="ORF">E4Z66_05585</name>
</gene>
<accession>A0A4S4NHA1</accession>
<evidence type="ECO:0000256" key="1">
    <source>
        <dbReference type="SAM" id="Phobius"/>
    </source>
</evidence>
<dbReference type="Proteomes" id="UP000306602">
    <property type="component" value="Unassembled WGS sequence"/>
</dbReference>
<feature type="transmembrane region" description="Helical" evidence="1">
    <location>
        <begin position="12"/>
        <end position="33"/>
    </location>
</feature>
<dbReference type="OrthoDB" id="7867097at2"/>
<keyword evidence="1" id="KW-0812">Transmembrane</keyword>
<feature type="transmembrane region" description="Helical" evidence="1">
    <location>
        <begin position="39"/>
        <end position="57"/>
    </location>
</feature>
<sequence length="144" mass="15882">MTPAPYRFTRAGRSWTGVVSVAVVWALVAAAWLRWDISPWIGAVLLAFTLPALWDLWRGTTAGLRLDDSGLHWHSGRRAGHAALDEIAHMRLVTRLDLSVRAAIVLTSGRKLRLPAEATPPAQDFEAALTTWGITAQRHHFTAL</sequence>
<dbReference type="AlphaFoldDB" id="A0A4S4NHA1"/>
<evidence type="ECO:0000313" key="3">
    <source>
        <dbReference type="Proteomes" id="UP000306602"/>
    </source>
</evidence>
<comment type="caution">
    <text evidence="2">The sequence shown here is derived from an EMBL/GenBank/DDBJ whole genome shotgun (WGS) entry which is preliminary data.</text>
</comment>